<gene>
    <name evidence="1" type="ORF">BG61_20700</name>
</gene>
<evidence type="ECO:0000313" key="2">
    <source>
        <dbReference type="Proteomes" id="UP000027466"/>
    </source>
</evidence>
<accession>A0A069PKB9</accession>
<dbReference type="STRING" id="60547.GCA_000751215_04806"/>
<dbReference type="Proteomes" id="UP000027466">
    <property type="component" value="Unassembled WGS sequence"/>
</dbReference>
<organism evidence="1 2">
    <name type="scientific">Caballeronia glathei</name>
    <dbReference type="NCBI Taxonomy" id="60547"/>
    <lineage>
        <taxon>Bacteria</taxon>
        <taxon>Pseudomonadati</taxon>
        <taxon>Pseudomonadota</taxon>
        <taxon>Betaproteobacteria</taxon>
        <taxon>Burkholderiales</taxon>
        <taxon>Burkholderiaceae</taxon>
        <taxon>Caballeronia</taxon>
    </lineage>
</organism>
<dbReference type="EMBL" id="JFHC01000031">
    <property type="protein sequence ID" value="KDR41133.1"/>
    <property type="molecule type" value="Genomic_DNA"/>
</dbReference>
<protein>
    <submittedName>
        <fullName evidence="1">Uncharacterized protein</fullName>
    </submittedName>
</protein>
<name>A0A069PKB9_9BURK</name>
<dbReference type="AlphaFoldDB" id="A0A069PKB9"/>
<keyword evidence="2" id="KW-1185">Reference proteome</keyword>
<evidence type="ECO:0000313" key="1">
    <source>
        <dbReference type="EMBL" id="KDR41133.1"/>
    </source>
</evidence>
<comment type="caution">
    <text evidence="1">The sequence shown here is derived from an EMBL/GenBank/DDBJ whole genome shotgun (WGS) entry which is preliminary data.</text>
</comment>
<sequence>MPKESEVSSTSRVAAEQTVTFRDKAFKSRTFVFADGSTAPVEKSLIVATSAERIEQLERHGDFERTAAGV</sequence>
<reference evidence="1 2" key="1">
    <citation type="submission" date="2014-03" db="EMBL/GenBank/DDBJ databases">
        <title>Draft Genome Sequences of Four Burkholderia Strains.</title>
        <authorList>
            <person name="Liu X.Y."/>
            <person name="Li C.X."/>
            <person name="Xu J.H."/>
        </authorList>
    </citation>
    <scope>NUCLEOTIDE SEQUENCE [LARGE SCALE GENOMIC DNA]</scope>
    <source>
        <strain evidence="1 2">DSM 50014</strain>
    </source>
</reference>
<proteinExistence type="predicted"/>